<protein>
    <submittedName>
        <fullName evidence="2">(raccoon dog) hypothetical protein</fullName>
    </submittedName>
</protein>
<evidence type="ECO:0000313" key="2">
    <source>
        <dbReference type="EMBL" id="CAD7675785.1"/>
    </source>
</evidence>
<organism evidence="2 3">
    <name type="scientific">Nyctereutes procyonoides</name>
    <name type="common">Raccoon dog</name>
    <name type="synonym">Canis procyonoides</name>
    <dbReference type="NCBI Taxonomy" id="34880"/>
    <lineage>
        <taxon>Eukaryota</taxon>
        <taxon>Metazoa</taxon>
        <taxon>Chordata</taxon>
        <taxon>Craniata</taxon>
        <taxon>Vertebrata</taxon>
        <taxon>Euteleostomi</taxon>
        <taxon>Mammalia</taxon>
        <taxon>Eutheria</taxon>
        <taxon>Laurasiatheria</taxon>
        <taxon>Carnivora</taxon>
        <taxon>Caniformia</taxon>
        <taxon>Canidae</taxon>
        <taxon>Nyctereutes</taxon>
    </lineage>
</organism>
<evidence type="ECO:0000256" key="1">
    <source>
        <dbReference type="SAM" id="MobiDB-lite"/>
    </source>
</evidence>
<feature type="region of interest" description="Disordered" evidence="1">
    <location>
        <begin position="164"/>
        <end position="248"/>
    </location>
</feature>
<accession>A0A811YII6</accession>
<keyword evidence="3" id="KW-1185">Reference proteome</keyword>
<dbReference type="AlphaFoldDB" id="A0A811YII6"/>
<reference evidence="2" key="1">
    <citation type="submission" date="2020-12" db="EMBL/GenBank/DDBJ databases">
        <authorList>
            <consortium name="Molecular Ecology Group"/>
        </authorList>
    </citation>
    <scope>NUCLEOTIDE SEQUENCE</scope>
    <source>
        <strain evidence="2">TBG_1078</strain>
    </source>
</reference>
<feature type="region of interest" description="Disordered" evidence="1">
    <location>
        <begin position="56"/>
        <end position="117"/>
    </location>
</feature>
<comment type="caution">
    <text evidence="2">The sequence shown here is derived from an EMBL/GenBank/DDBJ whole genome shotgun (WGS) entry which is preliminary data.</text>
</comment>
<name>A0A811YII6_NYCPR</name>
<dbReference type="Proteomes" id="UP000645828">
    <property type="component" value="Unassembled WGS sequence"/>
</dbReference>
<sequence>MGPNHSRTVRISLGDSRFYSFKSHFHTRVGLELTALRSSAPASARASRAARLLRARDRGHSPAARGHAQPVGPAYSDLRPSVPQEPQTQVLAGRRARGRTRTTPGPCEVTSDQSFGPTCAPCPSPRTVTTRAQALASTGFSSGAADVLSNGFRRARVRPAVRTWPGGARGHGQRWGVRSGHMQGLWGTSSTARREGRPPDPTAQRGPNPRLSRQGSRAAFHGRGREQPDGGTAAQRGSHGAKTSVIRK</sequence>
<proteinExistence type="predicted"/>
<evidence type="ECO:0000313" key="3">
    <source>
        <dbReference type="Proteomes" id="UP000645828"/>
    </source>
</evidence>
<gene>
    <name evidence="2" type="ORF">NYPRO_LOCUS8580</name>
</gene>
<dbReference type="EMBL" id="CAJHUB010000676">
    <property type="protein sequence ID" value="CAD7675785.1"/>
    <property type="molecule type" value="Genomic_DNA"/>
</dbReference>